<sequence length="301" mass="32575">MQIPVPQPASPALQPAQLQALQAVQSRGASRCGTAPLAPIHIHFHADWLHLGQPVMEQLAASGRYQSQFESGWSNGSYSPQTGGQRWQWEHDWFAGAYDASAPDERPVYGAVDITLLGYASSTGYGAAPRFGSAYLVLHPQLAMRSSFCDPDSYWQPTHMGLWPQMDWQQLQCLALPDPLDHYVEAQVHGGLVLERDVTAIVLDPSLKGSPAAAAAARCGVPVLWHGGYRLTSAMLAQAAAYRGTEIADALRDMLAQLGSTEPPCLTPATLGHAQAAHPARYDGPTLKKAWHCMARFGRAM</sequence>
<protein>
    <submittedName>
        <fullName evidence="1">Uncharacterized protein</fullName>
    </submittedName>
</protein>
<proteinExistence type="predicted"/>
<evidence type="ECO:0000313" key="1">
    <source>
        <dbReference type="EMBL" id="MBB6576860.1"/>
    </source>
</evidence>
<comment type="caution">
    <text evidence="1">The sequence shown here is derived from an EMBL/GenBank/DDBJ whole genome shotgun (WGS) entry which is preliminary data.</text>
</comment>
<name>A0ABR6RCH2_9BURK</name>
<organism evidence="1 2">
    <name type="scientific">Comamonas odontotermitis</name>
    <dbReference type="NCBI Taxonomy" id="379895"/>
    <lineage>
        <taxon>Bacteria</taxon>
        <taxon>Pseudomonadati</taxon>
        <taxon>Pseudomonadota</taxon>
        <taxon>Betaproteobacteria</taxon>
        <taxon>Burkholderiales</taxon>
        <taxon>Comamonadaceae</taxon>
        <taxon>Comamonas</taxon>
    </lineage>
</organism>
<reference evidence="1 2" key="1">
    <citation type="submission" date="2020-08" db="EMBL/GenBank/DDBJ databases">
        <title>Functional genomics of gut bacteria from endangered species of beetles.</title>
        <authorList>
            <person name="Carlos-Shanley C."/>
        </authorList>
    </citation>
    <scope>NUCLEOTIDE SEQUENCE [LARGE SCALE GENOMIC DNA]</scope>
    <source>
        <strain evidence="1 2">S00124</strain>
    </source>
</reference>
<accession>A0ABR6RCH2</accession>
<dbReference type="RefSeq" id="WP_184705766.1">
    <property type="nucleotide sequence ID" value="NZ_JACHKZ010000004.1"/>
</dbReference>
<keyword evidence="2" id="KW-1185">Reference proteome</keyword>
<dbReference type="EMBL" id="JACHKZ010000004">
    <property type="protein sequence ID" value="MBB6576860.1"/>
    <property type="molecule type" value="Genomic_DNA"/>
</dbReference>
<dbReference type="Pfam" id="PF12294">
    <property type="entry name" value="DUF3626"/>
    <property type="match status" value="2"/>
</dbReference>
<evidence type="ECO:0000313" key="2">
    <source>
        <dbReference type="Proteomes" id="UP000562492"/>
    </source>
</evidence>
<dbReference type="InterPro" id="IPR022074">
    <property type="entry name" value="DUF3626"/>
</dbReference>
<dbReference type="Proteomes" id="UP000562492">
    <property type="component" value="Unassembled WGS sequence"/>
</dbReference>
<gene>
    <name evidence="1" type="ORF">HNP33_000910</name>
</gene>